<evidence type="ECO:0000256" key="2">
    <source>
        <dbReference type="ARBA" id="ARBA00046328"/>
    </source>
</evidence>
<evidence type="ECO:0000313" key="6">
    <source>
        <dbReference type="Proteomes" id="UP000887116"/>
    </source>
</evidence>
<dbReference type="Proteomes" id="UP000887116">
    <property type="component" value="Unassembled WGS sequence"/>
</dbReference>
<reference evidence="5" key="1">
    <citation type="submission" date="2020-07" db="EMBL/GenBank/DDBJ databases">
        <title>Multicomponent nature underlies the extraordinary mechanical properties of spider dragline silk.</title>
        <authorList>
            <person name="Kono N."/>
            <person name="Nakamura H."/>
            <person name="Mori M."/>
            <person name="Yoshida Y."/>
            <person name="Ohtoshi R."/>
            <person name="Malay A.D."/>
            <person name="Moran D.A.P."/>
            <person name="Tomita M."/>
            <person name="Numata K."/>
            <person name="Arakawa K."/>
        </authorList>
    </citation>
    <scope>NUCLEOTIDE SEQUENCE</scope>
</reference>
<comment type="similarity">
    <text evidence="2">Belongs to the SAP domain-containing ribonucleoprotein family.</text>
</comment>
<keyword evidence="6" id="KW-1185">Reference proteome</keyword>
<dbReference type="SMART" id="SM00513">
    <property type="entry name" value="SAP"/>
    <property type="match status" value="1"/>
</dbReference>
<proteinExistence type="inferred from homology"/>
<accession>A0A8X6K2B6</accession>
<evidence type="ECO:0000259" key="4">
    <source>
        <dbReference type="PROSITE" id="PS50800"/>
    </source>
</evidence>
<dbReference type="PANTHER" id="PTHR46551:SF1">
    <property type="entry name" value="SAP DOMAIN-CONTAINING RIBONUCLEOPROTEIN"/>
    <property type="match status" value="1"/>
</dbReference>
<dbReference type="InterPro" id="IPR003034">
    <property type="entry name" value="SAP_dom"/>
</dbReference>
<evidence type="ECO:0000256" key="1">
    <source>
        <dbReference type="ARBA" id="ARBA00022553"/>
    </source>
</evidence>
<organism evidence="5 6">
    <name type="scientific">Trichonephila clavata</name>
    <name type="common">Joro spider</name>
    <name type="synonym">Nephila clavata</name>
    <dbReference type="NCBI Taxonomy" id="2740835"/>
    <lineage>
        <taxon>Eukaryota</taxon>
        <taxon>Metazoa</taxon>
        <taxon>Ecdysozoa</taxon>
        <taxon>Arthropoda</taxon>
        <taxon>Chelicerata</taxon>
        <taxon>Arachnida</taxon>
        <taxon>Araneae</taxon>
        <taxon>Araneomorphae</taxon>
        <taxon>Entelegynae</taxon>
        <taxon>Araneoidea</taxon>
        <taxon>Nephilidae</taxon>
        <taxon>Trichonephila</taxon>
    </lineage>
</organism>
<comment type="caution">
    <text evidence="5">The sequence shown here is derived from an EMBL/GenBank/DDBJ whole genome shotgun (WGS) entry which is preliminary data.</text>
</comment>
<dbReference type="PANTHER" id="PTHR46551">
    <property type="entry name" value="SAP DOMAIN-CONTAINING RIBONUCLEOPROTEIN"/>
    <property type="match status" value="1"/>
</dbReference>
<feature type="non-terminal residue" evidence="5">
    <location>
        <position position="1"/>
    </location>
</feature>
<dbReference type="GO" id="GO:0005634">
    <property type="term" value="C:nucleus"/>
    <property type="evidence" value="ECO:0007669"/>
    <property type="project" value="TreeGrafter"/>
</dbReference>
<feature type="domain" description="SAP" evidence="4">
    <location>
        <begin position="1"/>
        <end position="30"/>
    </location>
</feature>
<dbReference type="PROSITE" id="PS50800">
    <property type="entry name" value="SAP"/>
    <property type="match status" value="1"/>
</dbReference>
<name>A0A8X6K2B6_TRICU</name>
<dbReference type="Pfam" id="PF02037">
    <property type="entry name" value="SAP"/>
    <property type="match status" value="1"/>
</dbReference>
<keyword evidence="1" id="KW-0597">Phosphoprotein</keyword>
<feature type="region of interest" description="Disordered" evidence="3">
    <location>
        <begin position="129"/>
        <end position="164"/>
    </location>
</feature>
<dbReference type="InterPro" id="IPR052240">
    <property type="entry name" value="SAP_domain_ribonucleoprotein"/>
</dbReference>
<dbReference type="AlphaFoldDB" id="A0A8X6K2B6"/>
<dbReference type="OrthoDB" id="5837849at2759"/>
<dbReference type="SUPFAM" id="SSF68906">
    <property type="entry name" value="SAP domain"/>
    <property type="match status" value="1"/>
</dbReference>
<evidence type="ECO:0000313" key="5">
    <source>
        <dbReference type="EMBL" id="GFR27546.1"/>
    </source>
</evidence>
<feature type="compositionally biased region" description="Basic and acidic residues" evidence="3">
    <location>
        <begin position="135"/>
        <end position="163"/>
    </location>
</feature>
<dbReference type="Gene3D" id="1.10.720.30">
    <property type="entry name" value="SAP domain"/>
    <property type="match status" value="1"/>
</dbReference>
<gene>
    <name evidence="5" type="primary">AVEN_27979_1</name>
    <name evidence="5" type="ORF">TNCT_657801</name>
</gene>
<protein>
    <submittedName>
        <fullName evidence="5">SAP domain-containing protein</fullName>
    </submittedName>
</protein>
<dbReference type="GO" id="GO:0016973">
    <property type="term" value="P:poly(A)+ mRNA export from nucleus"/>
    <property type="evidence" value="ECO:0007669"/>
    <property type="project" value="TreeGrafter"/>
</dbReference>
<evidence type="ECO:0000256" key="3">
    <source>
        <dbReference type="SAM" id="MobiDB-lite"/>
    </source>
</evidence>
<dbReference type="InterPro" id="IPR036361">
    <property type="entry name" value="SAP_dom_sf"/>
</dbReference>
<dbReference type="EMBL" id="BMAO01038862">
    <property type="protein sequence ID" value="GFR27546.1"/>
    <property type="molecule type" value="Genomic_DNA"/>
</dbReference>
<sequence length="248" mass="26955">VSDLRKKLKDAGLPIGGTKSELIERLQESMLSGKGLELNSDLDSALLEETNEVNSVSDPLDEKDDDILDEEIALASPAKVKDASATEILENKSVKEQVATHTSDATSQNPKVEKKIVLKRNHIPIIKMAPSKAVESQKDVDNSAAKEVDKETSTADNSSKEPSKIINLSTKSLNEEEKIILRAKRFNTLTPETASGKTTMFKKDSKNGDSILSSLNAAPTLEVLKKRAQRFGGSVSVVMKLVEEQKGN</sequence>